<evidence type="ECO:0000256" key="4">
    <source>
        <dbReference type="ARBA" id="ARBA00023136"/>
    </source>
</evidence>
<dbReference type="GO" id="GO:0140359">
    <property type="term" value="F:ABC-type transporter activity"/>
    <property type="evidence" value="ECO:0007669"/>
    <property type="project" value="InterPro"/>
</dbReference>
<feature type="transmembrane region" description="Helical" evidence="6">
    <location>
        <begin position="21"/>
        <end position="44"/>
    </location>
</feature>
<dbReference type="OrthoDB" id="9811483at2"/>
<keyword evidence="4 6" id="KW-0472">Membrane</keyword>
<dbReference type="NCBIfam" id="TIGR03061">
    <property type="entry name" value="pip_yhgE_Nterm"/>
    <property type="match status" value="1"/>
</dbReference>
<feature type="transmembrane region" description="Helical" evidence="6">
    <location>
        <begin position="540"/>
        <end position="559"/>
    </location>
</feature>
<keyword evidence="5" id="KW-0175">Coiled coil</keyword>
<dbReference type="GO" id="GO:0016020">
    <property type="term" value="C:membrane"/>
    <property type="evidence" value="ECO:0007669"/>
    <property type="project" value="UniProtKB-SubCell"/>
</dbReference>
<evidence type="ECO:0000256" key="6">
    <source>
        <dbReference type="SAM" id="Phobius"/>
    </source>
</evidence>
<sequence length="734" mass="81596">MKNSLNIYKVDLKNIATNWAAMILIGGLAILPSLYAWFNIAAMWDPYSNTGNLPIGIVNEDKGATVRDQEINAGKEIVDSLKDNKNMQWYFTDRKDAMDKVEYGDYFAIVIIPEDFSEKLGTVISDKPEKAQMEYFVNEKLNAVSPKITEKGASVIADEVSSKFISTVNGIIFDLFNNLGIEIEGNLPDIEKFEDYIFTLEENLPEINKMLNESLGDANSAGEILNKAQGALPQAKEYTNTGLTTINQTLDYMNEAENRLNSIAPKVKKDVAKVQSIADQINELLEKAKDSKIDIGEGKRVQENLEKQLDDAITTLSTVEKALQQLQETNAQLPPAIDGESGEEQETEQLSQDQINQAISQTADLRNSLEQLRTDVNQMDQFLNNTEAASKVVDQIHQAAANTNVKLDEFVKEYQNNIEPTILEEVGKAKETLTGAKGILVEIQSTLPEVEKVLTNTQKNLQEGKGMLEYASGEFPYVNDKIKQLAEKIRDVQKDTDINEIIQLLRNDPSAERSFFEEPVLLNQNALFPIENYGTGMTPFYTVLAGWVGALLLISLLAVDVHHDGIYTGRQVYFGRFFTFWTIGIVQTIVVTLGDLFLIGVNAKHPVWMVIFALLVSSVFILIVYSLVSVFGNVGKAMAIVLLVLQISGSGGTYPVQLLPKFFQAINPYLPFTYAVDLMREAVGGIVWGRALRDIGVLIFCGVLAIIFGAFLKEPINKKTTKFLEKSKESGLVH</sequence>
<proteinExistence type="predicted"/>
<dbReference type="RefSeq" id="WP_057984657.1">
    <property type="nucleotide sequence ID" value="NZ_LDJR01000054.1"/>
</dbReference>
<accession>A0A177ZPC4</accession>
<dbReference type="SUPFAM" id="SSF58104">
    <property type="entry name" value="Methyl-accepting chemotaxis protein (MCP) signaling domain"/>
    <property type="match status" value="1"/>
</dbReference>
<dbReference type="NCBIfam" id="TIGR03062">
    <property type="entry name" value="pip_yhgE_Cterm"/>
    <property type="match status" value="1"/>
</dbReference>
<feature type="transmembrane region" description="Helical" evidence="6">
    <location>
        <begin position="580"/>
        <end position="601"/>
    </location>
</feature>
<organism evidence="8 9">
    <name type="scientific">Lederbergia galactosidilytica</name>
    <dbReference type="NCBI Taxonomy" id="217031"/>
    <lineage>
        <taxon>Bacteria</taxon>
        <taxon>Bacillati</taxon>
        <taxon>Bacillota</taxon>
        <taxon>Bacilli</taxon>
        <taxon>Bacillales</taxon>
        <taxon>Bacillaceae</taxon>
        <taxon>Lederbergia</taxon>
    </lineage>
</organism>
<protein>
    <submittedName>
        <fullName evidence="8">Phage infection protein</fullName>
    </submittedName>
</protein>
<dbReference type="InterPro" id="IPR013525">
    <property type="entry name" value="ABC2_TM"/>
</dbReference>
<dbReference type="EMBL" id="LDJR01000054">
    <property type="protein sequence ID" value="OAK69170.1"/>
    <property type="molecule type" value="Genomic_DNA"/>
</dbReference>
<feature type="transmembrane region" description="Helical" evidence="6">
    <location>
        <begin position="695"/>
        <end position="712"/>
    </location>
</feature>
<gene>
    <name evidence="8" type="ORF">ABB05_14095</name>
</gene>
<dbReference type="PANTHER" id="PTHR43077:SF10">
    <property type="entry name" value="TRANSPORT PERMEASE PROTEIN"/>
    <property type="match status" value="1"/>
</dbReference>
<dbReference type="AlphaFoldDB" id="A0A177ZPC4"/>
<dbReference type="PATRIC" id="fig|217031.6.peg.3033"/>
<keyword evidence="2 6" id="KW-0812">Transmembrane</keyword>
<feature type="coiled-coil region" evidence="5">
    <location>
        <begin position="302"/>
        <end position="329"/>
    </location>
</feature>
<dbReference type="Proteomes" id="UP000077881">
    <property type="component" value="Unassembled WGS sequence"/>
</dbReference>
<dbReference type="Gene3D" id="3.40.1710.10">
    <property type="entry name" value="abc type-2 transporter like domain"/>
    <property type="match status" value="1"/>
</dbReference>
<feature type="domain" description="ABC-2 type transporter transmembrane" evidence="7">
    <location>
        <begin position="571"/>
        <end position="710"/>
    </location>
</feature>
<name>A0A177ZPC4_9BACI</name>
<keyword evidence="9" id="KW-1185">Reference proteome</keyword>
<dbReference type="InterPro" id="IPR017500">
    <property type="entry name" value="Phage_infect_YhgE_N"/>
</dbReference>
<evidence type="ECO:0000259" key="7">
    <source>
        <dbReference type="Pfam" id="PF12698"/>
    </source>
</evidence>
<evidence type="ECO:0000313" key="9">
    <source>
        <dbReference type="Proteomes" id="UP000077881"/>
    </source>
</evidence>
<comment type="caution">
    <text evidence="8">The sequence shown here is derived from an EMBL/GenBank/DDBJ whole genome shotgun (WGS) entry which is preliminary data.</text>
</comment>
<keyword evidence="3 6" id="KW-1133">Transmembrane helix</keyword>
<comment type="subcellular location">
    <subcellularLocation>
        <location evidence="1">Membrane</location>
        <topology evidence="1">Multi-pass membrane protein</topology>
    </subcellularLocation>
</comment>
<evidence type="ECO:0000256" key="2">
    <source>
        <dbReference type="ARBA" id="ARBA00022692"/>
    </source>
</evidence>
<dbReference type="InterPro" id="IPR017501">
    <property type="entry name" value="Phage_infect_YhgE_C"/>
</dbReference>
<evidence type="ECO:0000313" key="8">
    <source>
        <dbReference type="EMBL" id="OAK69170.1"/>
    </source>
</evidence>
<feature type="transmembrane region" description="Helical" evidence="6">
    <location>
        <begin position="640"/>
        <end position="659"/>
    </location>
</feature>
<dbReference type="PANTHER" id="PTHR43077">
    <property type="entry name" value="TRANSPORT PERMEASE YVFS-RELATED"/>
    <property type="match status" value="1"/>
</dbReference>
<evidence type="ECO:0000256" key="3">
    <source>
        <dbReference type="ARBA" id="ARBA00022989"/>
    </source>
</evidence>
<reference evidence="8 9" key="1">
    <citation type="submission" date="2015-05" db="EMBL/GenBank/DDBJ databases">
        <title>Comparison of genome.</title>
        <authorList>
            <person name="Zheng Z."/>
            <person name="Sun M."/>
        </authorList>
    </citation>
    <scope>NUCLEOTIDE SEQUENCE [LARGE SCALE GENOMIC DNA]</scope>
    <source>
        <strain evidence="8 9">G25-74</strain>
    </source>
</reference>
<evidence type="ECO:0000256" key="1">
    <source>
        <dbReference type="ARBA" id="ARBA00004141"/>
    </source>
</evidence>
<dbReference type="Pfam" id="PF12698">
    <property type="entry name" value="ABC2_membrane_3"/>
    <property type="match status" value="1"/>
</dbReference>
<dbReference type="InterPro" id="IPR051328">
    <property type="entry name" value="T7SS_ABC-Transporter"/>
</dbReference>
<feature type="transmembrane region" description="Helical" evidence="6">
    <location>
        <begin position="607"/>
        <end position="628"/>
    </location>
</feature>
<evidence type="ECO:0000256" key="5">
    <source>
        <dbReference type="SAM" id="Coils"/>
    </source>
</evidence>
<dbReference type="STRING" id="217031.ABB05_14095"/>